<dbReference type="Proteomes" id="UP001285441">
    <property type="component" value="Unassembled WGS sequence"/>
</dbReference>
<dbReference type="InterPro" id="IPR050502">
    <property type="entry name" value="Euk_RNA-bind_prot"/>
</dbReference>
<dbReference type="PROSITE" id="PS50102">
    <property type="entry name" value="RRM"/>
    <property type="match status" value="4"/>
</dbReference>
<name>A0AAE0P8C5_9PEZI</name>
<dbReference type="GO" id="GO:0008380">
    <property type="term" value="P:RNA splicing"/>
    <property type="evidence" value="ECO:0007669"/>
    <property type="project" value="UniProtKB-KW"/>
</dbReference>
<dbReference type="PANTHER" id="PTHR48025:SF1">
    <property type="entry name" value="RRM DOMAIN-CONTAINING PROTEIN"/>
    <property type="match status" value="1"/>
</dbReference>
<comment type="subcellular location">
    <subcellularLocation>
        <location evidence="1">Nucleus</location>
    </subcellularLocation>
</comment>
<gene>
    <name evidence="12" type="ORF">B0H63DRAFT_462785</name>
</gene>
<feature type="region of interest" description="Disordered" evidence="10">
    <location>
        <begin position="888"/>
        <end position="909"/>
    </location>
</feature>
<feature type="region of interest" description="Disordered" evidence="10">
    <location>
        <begin position="1016"/>
        <end position="1035"/>
    </location>
</feature>
<protein>
    <recommendedName>
        <fullName evidence="8">U4/U6 snRNA-associated-splicing factor PRP24</fullName>
    </recommendedName>
</protein>
<dbReference type="SUPFAM" id="SSF54928">
    <property type="entry name" value="RNA-binding domain, RBD"/>
    <property type="match status" value="3"/>
</dbReference>
<dbReference type="InterPro" id="IPR011990">
    <property type="entry name" value="TPR-like_helical_dom_sf"/>
</dbReference>
<evidence type="ECO:0000256" key="7">
    <source>
        <dbReference type="ARBA" id="ARBA00093374"/>
    </source>
</evidence>
<evidence type="ECO:0000313" key="12">
    <source>
        <dbReference type="EMBL" id="KAK3395188.1"/>
    </source>
</evidence>
<dbReference type="FunFam" id="1.25.40.10:FF:001338">
    <property type="entry name" value="WGS project CABT00000000 data, contig 2.24"/>
    <property type="match status" value="1"/>
</dbReference>
<dbReference type="FunFam" id="3.30.70.330:FF:000365">
    <property type="entry name" value="U4/U6 snRNA-associated-splicing factor PRP24"/>
    <property type="match status" value="1"/>
</dbReference>
<evidence type="ECO:0000256" key="8">
    <source>
        <dbReference type="ARBA" id="ARBA00093627"/>
    </source>
</evidence>
<keyword evidence="4 9" id="KW-0694">RNA-binding</keyword>
<keyword evidence="6" id="KW-0539">Nucleus</keyword>
<dbReference type="InterPro" id="IPR031766">
    <property type="entry name" value="RRM_occluded"/>
</dbReference>
<dbReference type="Pfam" id="PF16842">
    <property type="entry name" value="RRM_occluded"/>
    <property type="match status" value="1"/>
</dbReference>
<proteinExistence type="predicted"/>
<dbReference type="GO" id="GO:0003729">
    <property type="term" value="F:mRNA binding"/>
    <property type="evidence" value="ECO:0007669"/>
    <property type="project" value="TreeGrafter"/>
</dbReference>
<dbReference type="EMBL" id="JAULSW010000001">
    <property type="protein sequence ID" value="KAK3395188.1"/>
    <property type="molecule type" value="Genomic_DNA"/>
</dbReference>
<evidence type="ECO:0000256" key="10">
    <source>
        <dbReference type="SAM" id="MobiDB-lite"/>
    </source>
</evidence>
<dbReference type="InterPro" id="IPR003107">
    <property type="entry name" value="HAT"/>
</dbReference>
<keyword evidence="2" id="KW-0507">mRNA processing</keyword>
<feature type="domain" description="RRM" evidence="11">
    <location>
        <begin position="702"/>
        <end position="778"/>
    </location>
</feature>
<dbReference type="SMART" id="SM00360">
    <property type="entry name" value="RRM"/>
    <property type="match status" value="4"/>
</dbReference>
<feature type="domain" description="RRM" evidence="11">
    <location>
        <begin position="918"/>
        <end position="993"/>
    </location>
</feature>
<dbReference type="Gene3D" id="3.30.70.330">
    <property type="match status" value="4"/>
</dbReference>
<feature type="region of interest" description="Disordered" evidence="10">
    <location>
        <begin position="525"/>
        <end position="620"/>
    </location>
</feature>
<comment type="function">
    <text evidence="7">Functions as a recycling factor of the spliceosome, a machinery that forms on each precursor-messenger RNA (pre-mRNA) and catalyzes the removal of introns. Chaperones the re-annealing of U4 and U6 snRNAs (small nuclear RNAs) released from previous rounds of splicing, an initial step in reforming the U4/U6-U5 tri-snRNP (small nuclear ribonucleoprotein) that can reassemble into another spliceosome complex; this step involves binding U6 and facilitating the unwinding of the U6 internal stem loop, followed by base-pairing of U6 to U4.</text>
</comment>
<dbReference type="InterPro" id="IPR012677">
    <property type="entry name" value="Nucleotide-bd_a/b_plait_sf"/>
</dbReference>
<accession>A0AAE0P8C5</accession>
<evidence type="ECO:0000256" key="9">
    <source>
        <dbReference type="PROSITE-ProRule" id="PRU00176"/>
    </source>
</evidence>
<dbReference type="AlphaFoldDB" id="A0AAE0P8C5"/>
<dbReference type="InterPro" id="IPR034398">
    <property type="entry name" value="Prp24_RRM2"/>
</dbReference>
<dbReference type="CDD" id="cd00590">
    <property type="entry name" value="RRM_SF"/>
    <property type="match status" value="1"/>
</dbReference>
<evidence type="ECO:0000256" key="1">
    <source>
        <dbReference type="ARBA" id="ARBA00004123"/>
    </source>
</evidence>
<evidence type="ECO:0000256" key="5">
    <source>
        <dbReference type="ARBA" id="ARBA00023187"/>
    </source>
</evidence>
<evidence type="ECO:0000259" key="11">
    <source>
        <dbReference type="PROSITE" id="PS50102"/>
    </source>
</evidence>
<dbReference type="SUPFAM" id="SSF48452">
    <property type="entry name" value="TPR-like"/>
    <property type="match status" value="1"/>
</dbReference>
<dbReference type="CDD" id="cd12297">
    <property type="entry name" value="RRM2_Prp24"/>
    <property type="match status" value="1"/>
</dbReference>
<dbReference type="SMART" id="SM00386">
    <property type="entry name" value="HAT"/>
    <property type="match status" value="4"/>
</dbReference>
<dbReference type="Gene3D" id="1.25.40.10">
    <property type="entry name" value="Tetratricopeptide repeat domain"/>
    <property type="match status" value="2"/>
</dbReference>
<feature type="compositionally biased region" description="Low complexity" evidence="10">
    <location>
        <begin position="1054"/>
        <end position="1072"/>
    </location>
</feature>
<feature type="domain" description="RRM" evidence="11">
    <location>
        <begin position="794"/>
        <end position="871"/>
    </location>
</feature>
<dbReference type="GO" id="GO:0005688">
    <property type="term" value="C:U6 snRNP"/>
    <property type="evidence" value="ECO:0007669"/>
    <property type="project" value="UniProtKB-ARBA"/>
</dbReference>
<sequence length="1090" mass="121047">MASPVGEDNWVDYVDHQLREAADFETRVNVVESFRRAVSAEPGSLKVWMAYCEYFWSLYTDCQPGNDAGWPVEDQHLGREMFTLDAALNLWQQGYEAVQYRLSDSHELWNRWISLEMELLARTATEAGIRRITHLFKNRLTVPHATWDNTSSMFSSFLSEYNPKAYETEMVQVNKSSKDAMRLYSLRDPFEMRLAATTKSGDAEAAKNTMVEYIEWEIRQSKTKRDPVVNFRICLGLFSRALNGILADHDATWHNYIVLISTSHTELKAGRSKIPAGVLPNILDVLQSAVRHIPWSGPVWARYILAAEEAGLSFTDIERIKHAATNSAKLDRDGMTGVLEMYSAWCGYLKRTAMDPTATEEAVDLAEVGLPTALEDVKHWGKRKWGDTYQGDPSFRLEKILIQFLTEKKDDIEGARAVWEQMSNLDIHANCYDFWLNWFLWEMVAFTATKAKMRSPTPVTLSQGLRVPSYATRVFEKALKVPHLDWPERIMEVYLQHCNDYELAETLRQAQDTIYKTRKRVAKRREREAAEAAKQSHAAYEAQAQAQAQAEAQAEAQKDAEMTTEDQPMTEAPEAPEATEATETTTSPAPKRKRALSPAAEDAGNKRAKNGLENGEEVKRDREHTSVFVANLPSDVTLTRVRQFFREYGHLNNVDLQKPEDELPVAMVEFRAPEEAEVALLRDGKPFGKGGKIVQVTSAHDCTLYVTNYPPEADEQYLRDLFKDAGKIHSIRFPSLKFNVRRRFCYITFREQASAAAALKLHGKSLEGGKFKLSAQLSNPDIKRQRHGPQVEERELHVRNLPKFTSDEDLKGIFSKAGNVVSARILRNQAGYSHGTAFVAMSTKEEAQEAIKTLDKLVVAHHSISVELSNPTSVKTGAALRSLDTISPVPETESPAAGSPSSGGAPVAGPTAAELAARKISVLNVPDTMTDARLKAVLANAHVGTIQKLELKPMHGGAILEFPDATSAGKAALAINGLEIAGGKKLRTGTVKELFEQEGETRIDRVDGQVDQQKQLTASQLMPPPALRRPPVLGRAGAKRGLGFTVSAKKQSNGAPPSGDAAPAVGAAPAGPSKSNADFMKMFLEGNKKD</sequence>
<dbReference type="PANTHER" id="PTHR48025">
    <property type="entry name" value="OS02G0815200 PROTEIN"/>
    <property type="match status" value="1"/>
</dbReference>
<evidence type="ECO:0000313" key="13">
    <source>
        <dbReference type="Proteomes" id="UP001285441"/>
    </source>
</evidence>
<dbReference type="InterPro" id="IPR000504">
    <property type="entry name" value="RRM_dom"/>
</dbReference>
<dbReference type="GO" id="GO:0006397">
    <property type="term" value="P:mRNA processing"/>
    <property type="evidence" value="ECO:0007669"/>
    <property type="project" value="UniProtKB-KW"/>
</dbReference>
<organism evidence="12 13">
    <name type="scientific">Podospora didyma</name>
    <dbReference type="NCBI Taxonomy" id="330526"/>
    <lineage>
        <taxon>Eukaryota</taxon>
        <taxon>Fungi</taxon>
        <taxon>Dikarya</taxon>
        <taxon>Ascomycota</taxon>
        <taxon>Pezizomycotina</taxon>
        <taxon>Sordariomycetes</taxon>
        <taxon>Sordariomycetidae</taxon>
        <taxon>Sordariales</taxon>
        <taxon>Podosporaceae</taxon>
        <taxon>Podospora</taxon>
    </lineage>
</organism>
<keyword evidence="5" id="KW-0508">mRNA splicing</keyword>
<evidence type="ECO:0000256" key="4">
    <source>
        <dbReference type="ARBA" id="ARBA00022884"/>
    </source>
</evidence>
<reference evidence="12" key="1">
    <citation type="journal article" date="2023" name="Mol. Phylogenet. Evol.">
        <title>Genome-scale phylogeny and comparative genomics of the fungal order Sordariales.</title>
        <authorList>
            <person name="Hensen N."/>
            <person name="Bonometti L."/>
            <person name="Westerberg I."/>
            <person name="Brannstrom I.O."/>
            <person name="Guillou S."/>
            <person name="Cros-Aarteil S."/>
            <person name="Calhoun S."/>
            <person name="Haridas S."/>
            <person name="Kuo A."/>
            <person name="Mondo S."/>
            <person name="Pangilinan J."/>
            <person name="Riley R."/>
            <person name="LaButti K."/>
            <person name="Andreopoulos B."/>
            <person name="Lipzen A."/>
            <person name="Chen C."/>
            <person name="Yan M."/>
            <person name="Daum C."/>
            <person name="Ng V."/>
            <person name="Clum A."/>
            <person name="Steindorff A."/>
            <person name="Ohm R.A."/>
            <person name="Martin F."/>
            <person name="Silar P."/>
            <person name="Natvig D.O."/>
            <person name="Lalanne C."/>
            <person name="Gautier V."/>
            <person name="Ament-Velasquez S.L."/>
            <person name="Kruys A."/>
            <person name="Hutchinson M.I."/>
            <person name="Powell A.J."/>
            <person name="Barry K."/>
            <person name="Miller A.N."/>
            <person name="Grigoriev I.V."/>
            <person name="Debuchy R."/>
            <person name="Gladieux P."/>
            <person name="Hiltunen Thoren M."/>
            <person name="Johannesson H."/>
        </authorList>
    </citation>
    <scope>NUCLEOTIDE SEQUENCE</scope>
    <source>
        <strain evidence="12">CBS 232.78</strain>
    </source>
</reference>
<evidence type="ECO:0000256" key="3">
    <source>
        <dbReference type="ARBA" id="ARBA00022737"/>
    </source>
</evidence>
<feature type="compositionally biased region" description="Low complexity" evidence="10">
    <location>
        <begin position="569"/>
        <end position="589"/>
    </location>
</feature>
<feature type="compositionally biased region" description="Low complexity" evidence="10">
    <location>
        <begin position="894"/>
        <end position="909"/>
    </location>
</feature>
<feature type="compositionally biased region" description="Low complexity" evidence="10">
    <location>
        <begin position="532"/>
        <end position="555"/>
    </location>
</feature>
<comment type="caution">
    <text evidence="12">The sequence shown here is derived from an EMBL/GenBank/DDBJ whole genome shotgun (WGS) entry which is preliminary data.</text>
</comment>
<keyword evidence="13" id="KW-1185">Reference proteome</keyword>
<evidence type="ECO:0000256" key="6">
    <source>
        <dbReference type="ARBA" id="ARBA00023242"/>
    </source>
</evidence>
<dbReference type="Pfam" id="PF00076">
    <property type="entry name" value="RRM_1"/>
    <property type="match status" value="3"/>
</dbReference>
<keyword evidence="3" id="KW-0677">Repeat</keyword>
<evidence type="ECO:0000256" key="2">
    <source>
        <dbReference type="ARBA" id="ARBA00022664"/>
    </source>
</evidence>
<reference evidence="12" key="2">
    <citation type="submission" date="2023-06" db="EMBL/GenBank/DDBJ databases">
        <authorList>
            <consortium name="Lawrence Berkeley National Laboratory"/>
            <person name="Haridas S."/>
            <person name="Hensen N."/>
            <person name="Bonometti L."/>
            <person name="Westerberg I."/>
            <person name="Brannstrom I.O."/>
            <person name="Guillou S."/>
            <person name="Cros-Aarteil S."/>
            <person name="Calhoun S."/>
            <person name="Kuo A."/>
            <person name="Mondo S."/>
            <person name="Pangilinan J."/>
            <person name="Riley R."/>
            <person name="LaButti K."/>
            <person name="Andreopoulos B."/>
            <person name="Lipzen A."/>
            <person name="Chen C."/>
            <person name="Yanf M."/>
            <person name="Daum C."/>
            <person name="Ng V."/>
            <person name="Clum A."/>
            <person name="Steindorff A."/>
            <person name="Ohm R."/>
            <person name="Martin F."/>
            <person name="Silar P."/>
            <person name="Natvig D."/>
            <person name="Lalanne C."/>
            <person name="Gautier V."/>
            <person name="Ament-velasquez S.L."/>
            <person name="Kruys A."/>
            <person name="Hutchinson M.I."/>
            <person name="Powell A.J."/>
            <person name="Barry K."/>
            <person name="Miller A.N."/>
            <person name="Grigoriev I.V."/>
            <person name="Debuchy R."/>
            <person name="Gladieux P."/>
            <person name="Thoren M.H."/>
            <person name="Johannesson H."/>
        </authorList>
    </citation>
    <scope>NUCLEOTIDE SEQUENCE</scope>
    <source>
        <strain evidence="12">CBS 232.78</strain>
    </source>
</reference>
<dbReference type="InterPro" id="IPR035979">
    <property type="entry name" value="RBD_domain_sf"/>
</dbReference>
<feature type="domain" description="RRM" evidence="11">
    <location>
        <begin position="625"/>
        <end position="701"/>
    </location>
</feature>
<feature type="region of interest" description="Disordered" evidence="10">
    <location>
        <begin position="1046"/>
        <end position="1090"/>
    </location>
</feature>